<evidence type="ECO:0000313" key="3">
    <source>
        <dbReference type="Proteomes" id="UP000460949"/>
    </source>
</evidence>
<dbReference type="InterPro" id="IPR032710">
    <property type="entry name" value="NTF2-like_dom_sf"/>
</dbReference>
<dbReference type="Pfam" id="PF14534">
    <property type="entry name" value="DUF4440"/>
    <property type="match status" value="1"/>
</dbReference>
<gene>
    <name evidence="2" type="ORF">GLW04_02820</name>
</gene>
<protein>
    <submittedName>
        <fullName evidence="2">DUF4440 domain-containing protein</fullName>
    </submittedName>
</protein>
<proteinExistence type="predicted"/>
<dbReference type="SUPFAM" id="SSF54427">
    <property type="entry name" value="NTF2-like"/>
    <property type="match status" value="1"/>
</dbReference>
<sequence>MKELKTHLRELEGAHISLDVRSSAEKLDQILADDFWEIGSSGIIYTKKDCLELGVVLSEMTLHHYEIQILAEDTVLSTYKVKDTTRKRNTWRSSIWKKTHGRWQLYFHQGTIIPGQ</sequence>
<name>A0A845DQH5_9BACI</name>
<feature type="domain" description="DUF4440" evidence="1">
    <location>
        <begin position="9"/>
        <end position="105"/>
    </location>
</feature>
<dbReference type="Gene3D" id="3.10.450.50">
    <property type="match status" value="1"/>
</dbReference>
<comment type="caution">
    <text evidence="2">The sequence shown here is derived from an EMBL/GenBank/DDBJ whole genome shotgun (WGS) entry which is preliminary data.</text>
</comment>
<evidence type="ECO:0000259" key="1">
    <source>
        <dbReference type="Pfam" id="PF14534"/>
    </source>
</evidence>
<evidence type="ECO:0000313" key="2">
    <source>
        <dbReference type="EMBL" id="MYL18805.1"/>
    </source>
</evidence>
<dbReference type="AlphaFoldDB" id="A0A845DQH5"/>
<dbReference type="EMBL" id="WMET01000001">
    <property type="protein sequence ID" value="MYL18805.1"/>
    <property type="molecule type" value="Genomic_DNA"/>
</dbReference>
<dbReference type="InterPro" id="IPR027843">
    <property type="entry name" value="DUF4440"/>
</dbReference>
<reference evidence="2 3" key="1">
    <citation type="submission" date="2019-11" db="EMBL/GenBank/DDBJ databases">
        <title>Genome sequences of 17 halophilic strains isolated from different environments.</title>
        <authorList>
            <person name="Furrow R.E."/>
        </authorList>
    </citation>
    <scope>NUCLEOTIDE SEQUENCE [LARGE SCALE GENOMIC DNA]</scope>
    <source>
        <strain evidence="2 3">22511_23_Filter</strain>
    </source>
</reference>
<dbReference type="Proteomes" id="UP000460949">
    <property type="component" value="Unassembled WGS sequence"/>
</dbReference>
<accession>A0A845DQH5</accession>
<dbReference type="RefSeq" id="WP_160835247.1">
    <property type="nucleotide sequence ID" value="NZ_JAIVAK010000008.1"/>
</dbReference>
<dbReference type="OrthoDB" id="121974at2"/>
<organism evidence="2 3">
    <name type="scientific">Halobacillus litoralis</name>
    <dbReference type="NCBI Taxonomy" id="45668"/>
    <lineage>
        <taxon>Bacteria</taxon>
        <taxon>Bacillati</taxon>
        <taxon>Bacillota</taxon>
        <taxon>Bacilli</taxon>
        <taxon>Bacillales</taxon>
        <taxon>Bacillaceae</taxon>
        <taxon>Halobacillus</taxon>
    </lineage>
</organism>